<dbReference type="AlphaFoldDB" id="A0A3E4UPT6"/>
<dbReference type="Pfam" id="PF17642">
    <property type="entry name" value="TssD"/>
    <property type="match status" value="1"/>
</dbReference>
<dbReference type="InterPro" id="IPR041408">
    <property type="entry name" value="Hcp_Tssd"/>
</dbReference>
<dbReference type="EMBL" id="QSSV01000010">
    <property type="protein sequence ID" value="RGM13240.1"/>
    <property type="molecule type" value="Genomic_DNA"/>
</dbReference>
<evidence type="ECO:0000313" key="1">
    <source>
        <dbReference type="EMBL" id="RGM13240.1"/>
    </source>
</evidence>
<proteinExistence type="predicted"/>
<gene>
    <name evidence="1" type="ORF">DXC34_09460</name>
</gene>
<dbReference type="Proteomes" id="UP000261223">
    <property type="component" value="Unassembled WGS sequence"/>
</dbReference>
<protein>
    <submittedName>
        <fullName evidence="1">Uncharacterized protein</fullName>
    </submittedName>
</protein>
<evidence type="ECO:0000313" key="2">
    <source>
        <dbReference type="Proteomes" id="UP000261223"/>
    </source>
</evidence>
<sequence length="127" mass="14176">MNSASYIKLWNSGTSVNDEVQTFDLLSYEYKLEKPASVNGQVTGQTQGGNVVCMISGFPASTLLKWMFDGYLLKDAEIFDSLTGTRINVKEAKCSDFKIQVNKRKNQVIFHLSAMVLDFGDSCFSRP</sequence>
<dbReference type="GO" id="GO:0033104">
    <property type="term" value="C:type VI protein secretion system complex"/>
    <property type="evidence" value="ECO:0007669"/>
    <property type="project" value="InterPro"/>
</dbReference>
<organism evidence="1 2">
    <name type="scientific">Bacteroides stercoris</name>
    <dbReference type="NCBI Taxonomy" id="46506"/>
    <lineage>
        <taxon>Bacteria</taxon>
        <taxon>Pseudomonadati</taxon>
        <taxon>Bacteroidota</taxon>
        <taxon>Bacteroidia</taxon>
        <taxon>Bacteroidales</taxon>
        <taxon>Bacteroidaceae</taxon>
        <taxon>Bacteroides</taxon>
    </lineage>
</organism>
<accession>A0A3E4UPT6</accession>
<name>A0A3E4UPT6_BACSE</name>
<reference evidence="1 2" key="1">
    <citation type="submission" date="2018-08" db="EMBL/GenBank/DDBJ databases">
        <title>A genome reference for cultivated species of the human gut microbiota.</title>
        <authorList>
            <person name="Zou Y."/>
            <person name="Xue W."/>
            <person name="Luo G."/>
        </authorList>
    </citation>
    <scope>NUCLEOTIDE SEQUENCE [LARGE SCALE GENOMIC DNA]</scope>
    <source>
        <strain evidence="1 2">TF03-6</strain>
    </source>
</reference>
<comment type="caution">
    <text evidence="1">The sequence shown here is derived from an EMBL/GenBank/DDBJ whole genome shotgun (WGS) entry which is preliminary data.</text>
</comment>
<dbReference type="RefSeq" id="WP_117741804.1">
    <property type="nucleotide sequence ID" value="NZ_QSSV01000010.1"/>
</dbReference>